<feature type="compositionally biased region" description="Low complexity" evidence="2">
    <location>
        <begin position="2191"/>
        <end position="2211"/>
    </location>
</feature>
<evidence type="ECO:0000313" key="5">
    <source>
        <dbReference type="Proteomes" id="UP000220158"/>
    </source>
</evidence>
<sequence length="3627" mass="430722">MDKNIYNFLNINQKISQEELNLIISNMKKENKKDKLHNVLNEVYNFQENKLEEKHFCTLKNNDKINENIRIIDHFEKNNFPFCNGNNKKKNQVYSMEDALSSMDIQNSSNLLKSSIKRKEKNKKVDNYGSNNNNNNSDMHVNENSEKNINLNSFNLNKYTKNDMKLFMIHDNIINEQKRNNFKCKNMQDSITKNNKNCNIVNLEEIDNKIKVNTRNDQKSKNIKETSYEDKNCFINAFNNLENNHVFDYFVHENLNNLNNIHSDNLYKYDNVNERNHIFENRPNYINEHNSNFINEDIIHINNNNDNMSLPNNTNGNNNLKNLRDSLNINPSLNIYKYFTNKNKQVHNVNEMYTNFNDKNKNRIIDDKETDDFNRIINYNKTNNNNILINEIRNANNSIAKENEVNNYESRINYNENDNFDNRAMGNYITNNNINYKNLTNLNNFNNKKNDYNIDFLGDYINNMNINKLKINSINNNNVNMTNLNMYNNNNNNSINYDEQKMQDMNKMQVVNNFKKDEINELRNNLINNKNTNIQNIMNYSNCNFLKNDTKLSGFSLDINTLNSAEYNLNNSLYNNFTNNMNKLETDLSEYENYKENMKIYGSLSQENSSSKNIKPNSYFKMNALNNTNIRNDKINDTILNFDEKAKWLLDFNFEKNNFSPSNTFMFNEKMMNKNNMYNLNIKDDLLSNIRIENNSEKDKEKSINCDEYNKFGNVHFEDYIEKVNIENNHVTNKVNYYAINNEKNSKDYLFNALNENKGLIFTNGIKSLKYDCSNKNYDLKLLKNNGALEKSKFNKKGIMFDSSGYNSDNSKSSNMFNGKKKTKSKKDILFDVNNNDDAFLNDINLNNNKFDYKLGVIMQSIRDYSNKVFNDLFMNNDPFKKKKINELNLYLSKLRVKNCDEFFFNLNKFYEIVLTLPNSNYIYKYNSSILYNICVVTKNLLLLLHLGVYIFHIIKTCLFCIVKLILIKPVSIIDKVWFFLLSLYRCLFEKLYEYFQNDLNSENLLNNKIFLGIILSFTNVFNETLMEYAKIRVLSRNKKKEELIAFPLYESLKPFFFVCTNYTEEEIKSEDDNYINEKRKDENNNEYNKELMEEKVKKTELEKCINNFDEKMKIKKNDKESEKEKREEIEKEQGKQENKISLKENNNENHIDNLIDVGFTNNIKDSDIYDKNIENSNIFISSKVYTKKKIEDELLVSIRSNVLCCVHTLIKMFSHIYINNWDKILYYYNEKRKKSIPIFMSITVSDRNQKLRANAILCLKYLFDCKQLKYWFLLKDNNSNNNDNNASIVDNNYNNNNDYIDNSSMNNKNDSFNLLNNSKILNTLPDEENNFALNKDELSQNEIISNNLNSINFNKSIYIDKHGESNNITSNQYNSISNSTNNFNNNNINNFSNKNSSNINNFDNENKALTESEKNKNNLYDAHIKEEISDKMNPSNMKMIMTKQNVVKILYALIKLIIKTYTLDNKNNFYTAADRLNIYRFFLRVSQSISMTRFKIFLFPILKIFFFYLLKYLIYFNHGDTFHFCVERLLQNNNNLYNKVERSNSNDFFSNNEENSDKAKNDNNMNGVNPLYDLNCNNNYINSNKNKHINCEQINDDYFFQNYLDEDDRIFSSLNNYINSFKENDEYDDSEDDMRENITEKDNDKAKEIQEENEERNIYGDNEMNEENEVQEEEEDEEKQGNGKKNEKIKKINKNEKKKKKGKKECDDNNKENTNVKINNDENKDVENKKSSTVKNVCSCKIELGNIAKNKRKINKKKGSNDIASMYKNIDKINKKLMSKEDYKLLINILYSNEYSKNSKYICTITVIINIFSVLLCEYNEDMFQFLCSNIYGEIINNKLNNHNIYCGNLSQNYLYNISFSQLIYFMLIFLYKIFYQHTLNKNDVLAKNLNTANINDNFFLHKNENINNVSNTTNIDKVYSFDADSKYGFETFNKDKENNYKYEKRQTMSSYNDLYDNYIISYMQKENNDHNNINVVDKNNLVPYDIQIFKNIFLVFQKTLKYYLFCYMHCWKDVKNLLEYFLQSENINIKVISIKIVIDIFVFINSYYDNNSNEYELPIYKQKDEFKNNQIFNNYNNNIQQQQLNENSKYSKDCINTKVNAYLNTKDYIPNNENENNINIYNKLNSDTLNNLCKNKYNSIHNDFINTKIENYIDVDIKNINNLHVINNLNNFNYTKDSNTIDNARYVYDDNNNNKDNSNNNKDNSNNNKDNNDNNKDNNNNNNNNSKDSNNSNNNNINNVHDDNYSNNINNVKINNHNCNGNSFNNNDDTTTNNNYISHRSVPDSINSNSNINTISEIFTDQKKLNITKHNLEKSIDVNNVTNKKEVYYTKLDELDQNSKKAKFIKIVENDMIYLFRKYILIHIHNINKIHDDVINKRSKVKHIFLNTIICISQLSYEGFKILKIEDIQKLTNLVSSCVHSIKCNIITALSKYIIKYIFAFNKKFIQNYEKKINLLHMNSTNVYFNNILTTTNNFNIKKNINVDALYIAENILNNKNFKSHSNEIFEPNAKESVNYTTNSCSLNSSVNKQMNITDNNMNNKTYTNLSESNSLLQKNEYNNTQYFMNTDNSLICDKIHSYDNKNNFFDEHVMSRTQSTIYNSEINNDYSTAKMNFDSSKTEACTRDVIALENVVNVIPDEYNSDKSHNLSDSSFAKKGKTQGKERIMISDHNVNTYSNANNQKNDYSFNNESMNHKWDGYIDNYSLNEYNNELFNMHYGKFITQEKNNCFDSNNLKKMESNINNDKEKMNNEEQLSKIKNKKEEIKIEERIEDKCIIEVSNFDINNDENNTNNSTHNFLDVHKLSQPVQSLINSKGKDKYDFVNSYMDSEIDKYYLNDLFPIEKSENKKWKDIYMLEKKRNEKKLFELYYTYIYIIIHIIKFYNDSFVDLKYYTYNCICEIASSYIPFYFTQKNIKTFSYYSNYSSEENKDINKFIDFINNINLSTDINSLNLYNLNKLNNNINEKCTNKDSDYDNINNENNLIGKSFQNSNNKNKIVCDKKKNINNNIKISENHEKSLTNIITCYNNMNEVFLNNIYLISYIEYIYILLLIIRENKNVEKDRAVCCIIRYVGFICKNMNFFLFNSINLLPSTFLIKYFIYLNNLIEKRSFDFFNSDESDKEMNKKEETEKDQLLNEKDENSIMKQHMQAKFDIKEGKSCNNYIHEIDILNKKKLKDLKNNNEKSNFIEKNNHASDEKKQYPKLYHLFLNVYIKYEYEFDDCFFSFNKNMQKKKNIMEDAENYNKIKKTMINESINEYDIINNENLEHLKCDTTLHHFNENIFESYSDKKEKNICSNPIIIEISDIFNSNLSKNNLINNPNNVDAKIILYLLSIVKDHIKNKITWNVLYAFKLIYNNFSFFLAQNFSELHYKILDNLINTLRFTNVYKIKILSSLALIHIPLYYNISKQKLKELWETLISNISFFDVIFVDDKSKSNQFVYYYDKALNYITISKKTEYKYKCTLRVNICELLYICIYRSYIHANINTYIEIDNKKINCYEVFKKHTHIFNINNDIHIYNLNHIYNNHVMYYSFYNQNNSTQTHTEEKYIDKDDNTNCYILEKKEEKSHDDDIFELKLFLNDHFDKYQSVYKNLLGTSKNPIFLVLFLKLHYEIKLSLKKYIERKKK</sequence>
<reference evidence="4 5" key="1">
    <citation type="submission" date="2015-04" db="EMBL/GenBank/DDBJ databases">
        <authorList>
            <consortium name="Pathogen Informatics"/>
        </authorList>
    </citation>
    <scope>NUCLEOTIDE SEQUENCE [LARGE SCALE GENOMIC DNA]</scope>
    <source>
        <strain evidence="4 5">SGS1</strain>
    </source>
</reference>
<feature type="region of interest" description="Disordered" evidence="2">
    <location>
        <begin position="2187"/>
        <end position="2256"/>
    </location>
</feature>
<feature type="coiled-coil region" evidence="1">
    <location>
        <begin position="505"/>
        <end position="532"/>
    </location>
</feature>
<keyword evidence="3" id="KW-0472">Membrane</keyword>
<feature type="transmembrane region" description="Helical" evidence="3">
    <location>
        <begin position="1855"/>
        <end position="1873"/>
    </location>
</feature>
<feature type="compositionally biased region" description="Basic and acidic residues" evidence="2">
    <location>
        <begin position="1639"/>
        <end position="1659"/>
    </location>
</feature>
<feature type="compositionally biased region" description="Acidic residues" evidence="2">
    <location>
        <begin position="1664"/>
        <end position="1679"/>
    </location>
</feature>
<gene>
    <name evidence="4" type="ORF">PRELSG_0301900</name>
</gene>
<evidence type="ECO:0000313" key="4">
    <source>
        <dbReference type="EMBL" id="CRG98534.1"/>
    </source>
</evidence>
<feature type="coiled-coil region" evidence="1">
    <location>
        <begin position="2733"/>
        <end position="2772"/>
    </location>
</feature>
<accession>A0A1J1H1T1</accession>
<keyword evidence="3" id="KW-1133">Transmembrane helix</keyword>
<keyword evidence="1" id="KW-0175">Coiled coil</keyword>
<evidence type="ECO:0000256" key="1">
    <source>
        <dbReference type="SAM" id="Coils"/>
    </source>
</evidence>
<dbReference type="KEGG" id="prel:PRELSG_0301900"/>
<keyword evidence="3" id="KW-0812">Transmembrane</keyword>
<feature type="compositionally biased region" description="Basic and acidic residues" evidence="2">
    <location>
        <begin position="1680"/>
        <end position="1696"/>
    </location>
</feature>
<organism evidence="4 5">
    <name type="scientific">Plasmodium relictum</name>
    <dbReference type="NCBI Taxonomy" id="85471"/>
    <lineage>
        <taxon>Eukaryota</taxon>
        <taxon>Sar</taxon>
        <taxon>Alveolata</taxon>
        <taxon>Apicomplexa</taxon>
        <taxon>Aconoidasida</taxon>
        <taxon>Haemosporida</taxon>
        <taxon>Plasmodiidae</taxon>
        <taxon>Plasmodium</taxon>
        <taxon>Plasmodium (Haemamoeba)</taxon>
    </lineage>
</organism>
<keyword evidence="5" id="KW-1185">Reference proteome</keyword>
<dbReference type="VEuPathDB" id="PlasmoDB:PRELSG_0301900"/>
<name>A0A1J1H1T1_PLARL</name>
<feature type="region of interest" description="Disordered" evidence="2">
    <location>
        <begin position="1639"/>
        <end position="1729"/>
    </location>
</feature>
<dbReference type="GeneID" id="39734627"/>
<dbReference type="RefSeq" id="XP_028531544.1">
    <property type="nucleotide sequence ID" value="XM_028680005.1"/>
</dbReference>
<feature type="transmembrane region" description="Helical" evidence="3">
    <location>
        <begin position="1497"/>
        <end position="1516"/>
    </location>
</feature>
<evidence type="ECO:0000256" key="2">
    <source>
        <dbReference type="SAM" id="MobiDB-lite"/>
    </source>
</evidence>
<feature type="transmembrane region" description="Helical" evidence="3">
    <location>
        <begin position="3082"/>
        <end position="3102"/>
    </location>
</feature>
<dbReference type="Proteomes" id="UP000220158">
    <property type="component" value="Chromosome 3"/>
</dbReference>
<dbReference type="EMBL" id="LN835298">
    <property type="protein sequence ID" value="CRG98534.1"/>
    <property type="molecule type" value="Genomic_DNA"/>
</dbReference>
<feature type="compositionally biased region" description="Basic and acidic residues" evidence="2">
    <location>
        <begin position="1720"/>
        <end position="1729"/>
    </location>
</feature>
<proteinExistence type="predicted"/>
<protein>
    <submittedName>
        <fullName evidence="4">Uncharacterized protein</fullName>
    </submittedName>
</protein>
<feature type="transmembrane region" description="Helical" evidence="3">
    <location>
        <begin position="3037"/>
        <end position="3054"/>
    </location>
</feature>
<feature type="compositionally biased region" description="Low complexity" evidence="2">
    <location>
        <begin position="127"/>
        <end position="139"/>
    </location>
</feature>
<dbReference type="OrthoDB" id="386592at2759"/>
<feature type="region of interest" description="Disordered" evidence="2">
    <location>
        <begin position="1117"/>
        <end position="1146"/>
    </location>
</feature>
<feature type="compositionally biased region" description="Low complexity" evidence="2">
    <location>
        <begin position="2219"/>
        <end position="2256"/>
    </location>
</feature>
<feature type="region of interest" description="Disordered" evidence="2">
    <location>
        <begin position="115"/>
        <end position="143"/>
    </location>
</feature>
<evidence type="ECO:0000256" key="3">
    <source>
        <dbReference type="SAM" id="Phobius"/>
    </source>
</evidence>